<comment type="caution">
    <text evidence="1">The sequence shown here is derived from an EMBL/GenBank/DDBJ whole genome shotgun (WGS) entry which is preliminary data.</text>
</comment>
<proteinExistence type="predicted"/>
<dbReference type="EMBL" id="JAZDWU010000001">
    <property type="protein sequence ID" value="KAL0016458.1"/>
    <property type="molecule type" value="Genomic_DNA"/>
</dbReference>
<reference evidence="1 2" key="1">
    <citation type="submission" date="2024-01" db="EMBL/GenBank/DDBJ databases">
        <title>A telomere-to-telomere, gap-free genome of sweet tea (Lithocarpus litseifolius).</title>
        <authorList>
            <person name="Zhou J."/>
        </authorList>
    </citation>
    <scope>NUCLEOTIDE SEQUENCE [LARGE SCALE GENOMIC DNA]</scope>
    <source>
        <strain evidence="1">Zhou-2022a</strain>
        <tissue evidence="1">Leaf</tissue>
    </source>
</reference>
<gene>
    <name evidence="1" type="ORF">SO802_003527</name>
</gene>
<dbReference type="AlphaFoldDB" id="A0AAW2E0H8"/>
<accession>A0AAW2E0H8</accession>
<name>A0AAW2E0H8_9ROSI</name>
<evidence type="ECO:0000313" key="2">
    <source>
        <dbReference type="Proteomes" id="UP001459277"/>
    </source>
</evidence>
<organism evidence="1 2">
    <name type="scientific">Lithocarpus litseifolius</name>
    <dbReference type="NCBI Taxonomy" id="425828"/>
    <lineage>
        <taxon>Eukaryota</taxon>
        <taxon>Viridiplantae</taxon>
        <taxon>Streptophyta</taxon>
        <taxon>Embryophyta</taxon>
        <taxon>Tracheophyta</taxon>
        <taxon>Spermatophyta</taxon>
        <taxon>Magnoliopsida</taxon>
        <taxon>eudicotyledons</taxon>
        <taxon>Gunneridae</taxon>
        <taxon>Pentapetalae</taxon>
        <taxon>rosids</taxon>
        <taxon>fabids</taxon>
        <taxon>Fagales</taxon>
        <taxon>Fagaceae</taxon>
        <taxon>Lithocarpus</taxon>
    </lineage>
</organism>
<evidence type="ECO:0008006" key="3">
    <source>
        <dbReference type="Google" id="ProtNLM"/>
    </source>
</evidence>
<dbReference type="Proteomes" id="UP001459277">
    <property type="component" value="Unassembled WGS sequence"/>
</dbReference>
<protein>
    <recommendedName>
        <fullName evidence="3">Reverse transcriptase</fullName>
    </recommendedName>
</protein>
<keyword evidence="2" id="KW-1185">Reference proteome</keyword>
<sequence length="102" mass="11581">MTLEMDFCRLSEHEAIELASILSDAEIYKALKSLKPYKAPGPNGLHTGFFQRHWNCIGESMKEKMRNIFLSCEMPAFLNQTLIALILKQKGPKTISHCKPIS</sequence>
<evidence type="ECO:0000313" key="1">
    <source>
        <dbReference type="EMBL" id="KAL0016458.1"/>
    </source>
</evidence>